<gene>
    <name evidence="1" type="ORF">BDN72DRAFT_851863</name>
</gene>
<proteinExistence type="predicted"/>
<organism evidence="1 2">
    <name type="scientific">Pluteus cervinus</name>
    <dbReference type="NCBI Taxonomy" id="181527"/>
    <lineage>
        <taxon>Eukaryota</taxon>
        <taxon>Fungi</taxon>
        <taxon>Dikarya</taxon>
        <taxon>Basidiomycota</taxon>
        <taxon>Agaricomycotina</taxon>
        <taxon>Agaricomycetes</taxon>
        <taxon>Agaricomycetidae</taxon>
        <taxon>Agaricales</taxon>
        <taxon>Pluteineae</taxon>
        <taxon>Pluteaceae</taxon>
        <taxon>Pluteus</taxon>
    </lineage>
</organism>
<dbReference type="Proteomes" id="UP000308600">
    <property type="component" value="Unassembled WGS sequence"/>
</dbReference>
<feature type="non-terminal residue" evidence="1">
    <location>
        <position position="1"/>
    </location>
</feature>
<reference evidence="1 2" key="1">
    <citation type="journal article" date="2019" name="Nat. Ecol. Evol.">
        <title>Megaphylogeny resolves global patterns of mushroom evolution.</title>
        <authorList>
            <person name="Varga T."/>
            <person name="Krizsan K."/>
            <person name="Foldi C."/>
            <person name="Dima B."/>
            <person name="Sanchez-Garcia M."/>
            <person name="Sanchez-Ramirez S."/>
            <person name="Szollosi G.J."/>
            <person name="Szarkandi J.G."/>
            <person name="Papp V."/>
            <person name="Albert L."/>
            <person name="Andreopoulos W."/>
            <person name="Angelini C."/>
            <person name="Antonin V."/>
            <person name="Barry K.W."/>
            <person name="Bougher N.L."/>
            <person name="Buchanan P."/>
            <person name="Buyck B."/>
            <person name="Bense V."/>
            <person name="Catcheside P."/>
            <person name="Chovatia M."/>
            <person name="Cooper J."/>
            <person name="Damon W."/>
            <person name="Desjardin D."/>
            <person name="Finy P."/>
            <person name="Geml J."/>
            <person name="Haridas S."/>
            <person name="Hughes K."/>
            <person name="Justo A."/>
            <person name="Karasinski D."/>
            <person name="Kautmanova I."/>
            <person name="Kiss B."/>
            <person name="Kocsube S."/>
            <person name="Kotiranta H."/>
            <person name="LaButti K.M."/>
            <person name="Lechner B.E."/>
            <person name="Liimatainen K."/>
            <person name="Lipzen A."/>
            <person name="Lukacs Z."/>
            <person name="Mihaltcheva S."/>
            <person name="Morgado L.N."/>
            <person name="Niskanen T."/>
            <person name="Noordeloos M.E."/>
            <person name="Ohm R.A."/>
            <person name="Ortiz-Santana B."/>
            <person name="Ovrebo C."/>
            <person name="Racz N."/>
            <person name="Riley R."/>
            <person name="Savchenko A."/>
            <person name="Shiryaev A."/>
            <person name="Soop K."/>
            <person name="Spirin V."/>
            <person name="Szebenyi C."/>
            <person name="Tomsovsky M."/>
            <person name="Tulloss R.E."/>
            <person name="Uehling J."/>
            <person name="Grigoriev I.V."/>
            <person name="Vagvolgyi C."/>
            <person name="Papp T."/>
            <person name="Martin F.M."/>
            <person name="Miettinen O."/>
            <person name="Hibbett D.S."/>
            <person name="Nagy L.G."/>
        </authorList>
    </citation>
    <scope>NUCLEOTIDE SEQUENCE [LARGE SCALE GENOMIC DNA]</scope>
    <source>
        <strain evidence="1 2">NL-1719</strain>
    </source>
</reference>
<accession>A0ACD2ZY39</accession>
<keyword evidence="2" id="KW-1185">Reference proteome</keyword>
<evidence type="ECO:0000313" key="1">
    <source>
        <dbReference type="EMBL" id="TFK58055.1"/>
    </source>
</evidence>
<name>A0ACD2ZY39_9AGAR</name>
<evidence type="ECO:0000313" key="2">
    <source>
        <dbReference type="Proteomes" id="UP000308600"/>
    </source>
</evidence>
<dbReference type="EMBL" id="ML209695">
    <property type="protein sequence ID" value="TFK58055.1"/>
    <property type="molecule type" value="Genomic_DNA"/>
</dbReference>
<protein>
    <submittedName>
        <fullName evidence="1">Uncharacterized protein</fullName>
    </submittedName>
</protein>
<sequence>WTCVQFQDWLTLNFPQVMAYLDTQRSEIIHEGKAISDFDPGWLLCYRETGWSRKLSVYSENRHPSGREVFNHASHTARPGTAARYLYLTTRLEVPVDVLLSWASGGVSLLPSLGKGKGKSRAYTAFEELGSGDDDLDDDLDQPTRGYKRRRSPTPDPSSDPESPPPPRKYVTRLAVARAKAAATSQKASASKKRRVALDNDDDDVEIVEAELSQPTPSSPILAPTHPTASTSTLSSAPLTTRPSFKLDPLLPDPWSTESPIYSFRPKPHGV</sequence>